<keyword evidence="3 5" id="KW-0698">rRNA processing</keyword>
<dbReference type="EMBL" id="FN668661">
    <property type="protein sequence ID" value="CBK23524.2"/>
    <property type="molecule type" value="Genomic_DNA"/>
</dbReference>
<protein>
    <recommendedName>
        <fullName evidence="5">U3 small nucleolar RNA-associated protein 11</fullName>
        <shortName evidence="5">U3 snoRNA-associated protein 11</shortName>
    </recommendedName>
</protein>
<keyword evidence="9" id="KW-1185">Reference proteome</keyword>
<evidence type="ECO:0000256" key="4">
    <source>
        <dbReference type="ARBA" id="ARBA00023242"/>
    </source>
</evidence>
<dbReference type="PIRSF" id="PIRSF015952">
    <property type="entry name" value="U3snoRNP11"/>
    <property type="match status" value="1"/>
</dbReference>
<evidence type="ECO:0000256" key="3">
    <source>
        <dbReference type="ARBA" id="ARBA00022552"/>
    </source>
</evidence>
<proteinExistence type="inferred from homology"/>
<evidence type="ECO:0000256" key="6">
    <source>
        <dbReference type="SAM" id="Coils"/>
    </source>
</evidence>
<comment type="similarity">
    <text evidence="2 5">Belongs to the UTP11 family.</text>
</comment>
<dbReference type="AlphaFoldDB" id="D8M5S5"/>
<dbReference type="InParanoid" id="D8M5S5"/>
<evidence type="ECO:0000313" key="8">
    <source>
        <dbReference type="EMBL" id="CBK23524.2"/>
    </source>
</evidence>
<comment type="subunit">
    <text evidence="5">Component of the ribosomal small subunit (SSU) processome.</text>
</comment>
<dbReference type="OrthoDB" id="29058at2759"/>
<organism evidence="8">
    <name type="scientific">Blastocystis hominis</name>
    <dbReference type="NCBI Taxonomy" id="12968"/>
    <lineage>
        <taxon>Eukaryota</taxon>
        <taxon>Sar</taxon>
        <taxon>Stramenopiles</taxon>
        <taxon>Bigyra</taxon>
        <taxon>Opalozoa</taxon>
        <taxon>Opalinata</taxon>
        <taxon>Blastocystidae</taxon>
        <taxon>Blastocystis</taxon>
    </lineage>
</organism>
<dbReference type="GO" id="GO:0006364">
    <property type="term" value="P:rRNA processing"/>
    <property type="evidence" value="ECO:0007669"/>
    <property type="project" value="UniProtKB-UniRule"/>
</dbReference>
<gene>
    <name evidence="8" type="ORF">GSBLH_T00007128001</name>
</gene>
<reference evidence="8" key="1">
    <citation type="submission" date="2010-02" db="EMBL/GenBank/DDBJ databases">
        <title>Sequencing and annotation of the Blastocystis hominis genome.</title>
        <authorList>
            <person name="Wincker P."/>
        </authorList>
    </citation>
    <scope>NUCLEOTIDE SEQUENCE</scope>
    <source>
        <strain evidence="8">Singapore isolate B</strain>
    </source>
</reference>
<accession>D8M5S5</accession>
<comment type="subcellular location">
    <subcellularLocation>
        <location evidence="1 5">Nucleus</location>
        <location evidence="1 5">Nucleolus</location>
    </subcellularLocation>
</comment>
<dbReference type="RefSeq" id="XP_012897572.1">
    <property type="nucleotide sequence ID" value="XM_013042118.1"/>
</dbReference>
<dbReference type="InterPro" id="IPR007144">
    <property type="entry name" value="SSU_processome_Utp11"/>
</dbReference>
<keyword evidence="6" id="KW-0175">Coiled coil</keyword>
<evidence type="ECO:0000256" key="2">
    <source>
        <dbReference type="ARBA" id="ARBA00008105"/>
    </source>
</evidence>
<name>D8M5S5_BLAHO</name>
<dbReference type="PANTHER" id="PTHR12838:SF0">
    <property type="entry name" value="U3 SMALL NUCLEOLAR RNA-ASSOCIATED PROTEIN 11-RELATED"/>
    <property type="match status" value="1"/>
</dbReference>
<evidence type="ECO:0000256" key="7">
    <source>
        <dbReference type="SAM" id="MobiDB-lite"/>
    </source>
</evidence>
<dbReference type="OMA" id="DLKYVVM"/>
<dbReference type="Pfam" id="PF03998">
    <property type="entry name" value="Utp11"/>
    <property type="match status" value="1"/>
</dbReference>
<dbReference type="PANTHER" id="PTHR12838">
    <property type="entry name" value="U3 SMALL NUCLEOLAR RNA-ASSOCIATED PROTEIN 11"/>
    <property type="match status" value="1"/>
</dbReference>
<feature type="region of interest" description="Disordered" evidence="7">
    <location>
        <begin position="1"/>
        <end position="24"/>
    </location>
</feature>
<feature type="coiled-coil region" evidence="6">
    <location>
        <begin position="179"/>
        <end position="206"/>
    </location>
</feature>
<dbReference type="GeneID" id="24923252"/>
<dbReference type="Proteomes" id="UP000008312">
    <property type="component" value="Unassembled WGS sequence"/>
</dbReference>
<comment type="function">
    <text evidence="5">Involved in nucleolar processing of pre-18S ribosomal RNA.</text>
</comment>
<evidence type="ECO:0000256" key="5">
    <source>
        <dbReference type="PIRNR" id="PIRNR015952"/>
    </source>
</evidence>
<sequence length="247" mass="29631">MSSWRNAVKSKEHRERSQPLARQSLGLLEKKKDYKIRAEEHHKKQKLIQKLKLQAALKNPDEFHTHMITLKKVRDNDKGETEKEWTQKRIAEKEKDALLLTSKRVQKERKIERLVSSLQFMDNEESNHHTVFVDDPKEMETWSAATYFDTLPELVDRKYNRLSESQLKEQSFAGTLRDEKELKKLKERRENRYKELGENLEDEQTIDRIMSHIQLRKNLNSKGRRVKVKDGENGFAAVYRWRFERKK</sequence>
<keyword evidence="4 5" id="KW-0539">Nucleus</keyword>
<evidence type="ECO:0000313" key="9">
    <source>
        <dbReference type="Proteomes" id="UP000008312"/>
    </source>
</evidence>
<dbReference type="GO" id="GO:0032040">
    <property type="term" value="C:small-subunit processome"/>
    <property type="evidence" value="ECO:0007669"/>
    <property type="project" value="UniProtKB-UniRule"/>
</dbReference>
<evidence type="ECO:0000256" key="1">
    <source>
        <dbReference type="ARBA" id="ARBA00004604"/>
    </source>
</evidence>